<evidence type="ECO:0000259" key="8">
    <source>
        <dbReference type="SMART" id="SM00481"/>
    </source>
</evidence>
<reference evidence="10 11" key="1">
    <citation type="journal article" date="2014" name="Nature">
        <title>An environmental bacterial taxon with a large and distinct metabolic repertoire.</title>
        <authorList>
            <person name="Wilson M.C."/>
            <person name="Mori T."/>
            <person name="Ruckert C."/>
            <person name="Uria A.R."/>
            <person name="Helf M.J."/>
            <person name="Takada K."/>
            <person name="Gernert C."/>
            <person name="Steffens U.A."/>
            <person name="Heycke N."/>
            <person name="Schmitt S."/>
            <person name="Rinke C."/>
            <person name="Helfrich E.J."/>
            <person name="Brachmann A.O."/>
            <person name="Gurgui C."/>
            <person name="Wakimoto T."/>
            <person name="Kracht M."/>
            <person name="Crusemann M."/>
            <person name="Hentschel U."/>
            <person name="Abe I."/>
            <person name="Matsunaga S."/>
            <person name="Kalinowski J."/>
            <person name="Takeyama H."/>
            <person name="Piel J."/>
        </authorList>
    </citation>
    <scope>NUCLEOTIDE SEQUENCE [LARGE SCALE GENOMIC DNA]</scope>
    <source>
        <strain evidence="11">TSY1</strain>
    </source>
</reference>
<dbReference type="CDD" id="cd07436">
    <property type="entry name" value="PHP_PolX"/>
    <property type="match status" value="1"/>
</dbReference>
<dbReference type="EMBL" id="AZHW01000145">
    <property type="protein sequence ID" value="ETX02416.1"/>
    <property type="molecule type" value="Genomic_DNA"/>
</dbReference>
<keyword evidence="11" id="KW-1185">Reference proteome</keyword>
<dbReference type="GO" id="GO:0008270">
    <property type="term" value="F:zinc ion binding"/>
    <property type="evidence" value="ECO:0007669"/>
    <property type="project" value="TreeGrafter"/>
</dbReference>
<dbReference type="CDD" id="cd00141">
    <property type="entry name" value="NT_POLXc"/>
    <property type="match status" value="1"/>
</dbReference>
<keyword evidence="5" id="KW-0239">DNA-directed DNA polymerase</keyword>
<dbReference type="InterPro" id="IPR002054">
    <property type="entry name" value="DNA-dir_DNA_pol_X"/>
</dbReference>
<dbReference type="PANTHER" id="PTHR36928">
    <property type="entry name" value="PHOSPHATASE YCDX-RELATED"/>
    <property type="match status" value="1"/>
</dbReference>
<dbReference type="Gene3D" id="3.20.20.140">
    <property type="entry name" value="Metal-dependent hydrolases"/>
    <property type="match status" value="1"/>
</dbReference>
<dbReference type="SMART" id="SM00483">
    <property type="entry name" value="POLXc"/>
    <property type="match status" value="1"/>
</dbReference>
<dbReference type="InterPro" id="IPR047967">
    <property type="entry name" value="PolX_PHP"/>
</dbReference>
<proteinExistence type="predicted"/>
<evidence type="ECO:0000256" key="3">
    <source>
        <dbReference type="ARBA" id="ARBA00022695"/>
    </source>
</evidence>
<dbReference type="InterPro" id="IPR016195">
    <property type="entry name" value="Pol/histidinol_Pase-like"/>
</dbReference>
<evidence type="ECO:0000256" key="7">
    <source>
        <dbReference type="ARBA" id="ARBA00049244"/>
    </source>
</evidence>
<evidence type="ECO:0000256" key="4">
    <source>
        <dbReference type="ARBA" id="ARBA00022763"/>
    </source>
</evidence>
<dbReference type="GO" id="GO:0005829">
    <property type="term" value="C:cytosol"/>
    <property type="evidence" value="ECO:0007669"/>
    <property type="project" value="TreeGrafter"/>
</dbReference>
<feature type="domain" description="Polymerase/histidinol phosphatase N-terminal" evidence="8">
    <location>
        <begin position="347"/>
        <end position="427"/>
    </location>
</feature>
<protein>
    <recommendedName>
        <fullName evidence="1">DNA-directed DNA polymerase</fullName>
        <ecNumber evidence="1">2.7.7.7</ecNumber>
    </recommendedName>
</protein>
<evidence type="ECO:0000256" key="2">
    <source>
        <dbReference type="ARBA" id="ARBA00022679"/>
    </source>
</evidence>
<keyword evidence="3" id="KW-0548">Nucleotidyltransferase</keyword>
<dbReference type="Proteomes" id="UP000019141">
    <property type="component" value="Unassembled WGS sequence"/>
</dbReference>
<dbReference type="EC" id="2.7.7.7" evidence="1"/>
<dbReference type="GO" id="GO:0003677">
    <property type="term" value="F:DNA binding"/>
    <property type="evidence" value="ECO:0007669"/>
    <property type="project" value="InterPro"/>
</dbReference>
<dbReference type="PRINTS" id="PR00870">
    <property type="entry name" value="DNAPOLXBETA"/>
</dbReference>
<dbReference type="InterPro" id="IPR050243">
    <property type="entry name" value="PHP_phosphatase"/>
</dbReference>
<dbReference type="Gene3D" id="1.10.150.110">
    <property type="entry name" value="DNA polymerase beta, N-terminal domain-like"/>
    <property type="match status" value="1"/>
</dbReference>
<keyword evidence="2" id="KW-0808">Transferase</keyword>
<comment type="catalytic activity">
    <reaction evidence="7">
        <text>DNA(n) + a 2'-deoxyribonucleoside 5'-triphosphate = DNA(n+1) + diphosphate</text>
        <dbReference type="Rhea" id="RHEA:22508"/>
        <dbReference type="Rhea" id="RHEA-COMP:17339"/>
        <dbReference type="Rhea" id="RHEA-COMP:17340"/>
        <dbReference type="ChEBI" id="CHEBI:33019"/>
        <dbReference type="ChEBI" id="CHEBI:61560"/>
        <dbReference type="ChEBI" id="CHEBI:173112"/>
        <dbReference type="EC" id="2.7.7.7"/>
    </reaction>
</comment>
<evidence type="ECO:0000256" key="5">
    <source>
        <dbReference type="ARBA" id="ARBA00022932"/>
    </source>
</evidence>
<dbReference type="Pfam" id="PF14716">
    <property type="entry name" value="HHH_8"/>
    <property type="match status" value="1"/>
</dbReference>
<dbReference type="SUPFAM" id="SSF89550">
    <property type="entry name" value="PHP domain-like"/>
    <property type="match status" value="1"/>
</dbReference>
<dbReference type="Gene3D" id="3.30.210.10">
    <property type="entry name" value="DNA polymerase, thumb domain"/>
    <property type="match status" value="1"/>
</dbReference>
<dbReference type="InterPro" id="IPR029398">
    <property type="entry name" value="PolB_thumb"/>
</dbReference>
<evidence type="ECO:0000259" key="9">
    <source>
        <dbReference type="SMART" id="SM00483"/>
    </source>
</evidence>
<dbReference type="InterPro" id="IPR027421">
    <property type="entry name" value="DNA_pol_lamdba_lyase_dom_sf"/>
</dbReference>
<dbReference type="InterPro" id="IPR037160">
    <property type="entry name" value="DNA_Pol_thumb_sf"/>
</dbReference>
<dbReference type="AlphaFoldDB" id="W4LXE7"/>
<dbReference type="SUPFAM" id="SSF47802">
    <property type="entry name" value="DNA polymerase beta, N-terminal domain-like"/>
    <property type="match status" value="1"/>
</dbReference>
<name>W4LXE7_ENTF1</name>
<dbReference type="InterPro" id="IPR003141">
    <property type="entry name" value="Pol/His_phosphatase_N"/>
</dbReference>
<dbReference type="GO" id="GO:0003887">
    <property type="term" value="F:DNA-directed DNA polymerase activity"/>
    <property type="evidence" value="ECO:0007669"/>
    <property type="project" value="UniProtKB-KW"/>
</dbReference>
<dbReference type="PANTHER" id="PTHR36928:SF1">
    <property type="entry name" value="PHOSPHATASE YCDX-RELATED"/>
    <property type="match status" value="1"/>
</dbReference>
<keyword evidence="6" id="KW-0234">DNA repair</keyword>
<evidence type="ECO:0000313" key="11">
    <source>
        <dbReference type="Proteomes" id="UP000019141"/>
    </source>
</evidence>
<dbReference type="InterPro" id="IPR002008">
    <property type="entry name" value="DNA_pol_X_beta-like"/>
</dbReference>
<keyword evidence="4" id="KW-0227">DNA damage</keyword>
<dbReference type="HOGENOM" id="CLU_017729_1_0_7"/>
<dbReference type="PIRSF" id="PIRSF005047">
    <property type="entry name" value="UCP005047_YshC"/>
    <property type="match status" value="1"/>
</dbReference>
<evidence type="ECO:0000256" key="6">
    <source>
        <dbReference type="ARBA" id="ARBA00023204"/>
    </source>
</evidence>
<evidence type="ECO:0000313" key="10">
    <source>
        <dbReference type="EMBL" id="ETX02416.1"/>
    </source>
</evidence>
<evidence type="ECO:0000256" key="1">
    <source>
        <dbReference type="ARBA" id="ARBA00012417"/>
    </source>
</evidence>
<organism evidence="10 11">
    <name type="scientific">Entotheonella factor</name>
    <dbReference type="NCBI Taxonomy" id="1429438"/>
    <lineage>
        <taxon>Bacteria</taxon>
        <taxon>Pseudomonadati</taxon>
        <taxon>Nitrospinota/Tectimicrobiota group</taxon>
        <taxon>Candidatus Tectimicrobiota</taxon>
        <taxon>Candidatus Entotheonellia</taxon>
        <taxon>Candidatus Entotheonellales</taxon>
        <taxon>Candidatus Entotheonellaceae</taxon>
        <taxon>Candidatus Entotheonella</taxon>
    </lineage>
</organism>
<dbReference type="GO" id="GO:0042578">
    <property type="term" value="F:phosphoric ester hydrolase activity"/>
    <property type="evidence" value="ECO:0007669"/>
    <property type="project" value="TreeGrafter"/>
</dbReference>
<feature type="domain" description="DNA-directed DNA polymerase X" evidence="9">
    <location>
        <begin position="1"/>
        <end position="323"/>
    </location>
</feature>
<sequence length="587" mass="65910">MDNQRISNTFAEMANLLEMQGEDPFRIRAYRRAAQTISHFRSEVRILAQEGRLEDIPGVGKILTRDITQLIETGNVRYHEHLKSTVPAGLLPILRLPSLTPDQVRLLWRKYDVTSMKQLIQRYRDKRLPFEADVLDALSHDLNNWERDQHRMLLGMALPRAELLVQNLQRIALVERISIAGSLRRGVDLVGDLNIVMATPDPDQLIQTCTRQPEVRQVLFTQSATSSPYESGPHAASAVIITSEGLRVSLAAVLPSQFDLALLHFTGSKAHIAALSRLAQQRGLRLTPTRLTRFRDHSEVPADSEATIYSQLGLPWIAPELREDTGEIEAAMTHSLPTIITDSEVLGDLHVHSNWGNGAHGLEDIATAAQRMGYQYAAICDYTYSPATGQGLTPDELHKQIVAIRHLNASLPPPFRLLASAEVEVTADGEIDFDEEVLQELDLVVAAIHTGFKAPQNQLTRRLCKAMEHPLVHILAHPSGRMLGRQESPAIDMDTILETAVDTNTCLEINSHVLRLDLQDRYVRQAKDLGLLLALGSDAHSVQEMRTMRLGVMTARRGWLEPRQLLNAMSYRDLYRHFHQRDAMHAF</sequence>
<dbReference type="GO" id="GO:0006281">
    <property type="term" value="P:DNA repair"/>
    <property type="evidence" value="ECO:0007669"/>
    <property type="project" value="UniProtKB-KW"/>
</dbReference>
<gene>
    <name evidence="10" type="ORF">ETSY1_03600</name>
</gene>
<dbReference type="Pfam" id="PF14791">
    <property type="entry name" value="DNA_pol_B_thumb"/>
    <property type="match status" value="1"/>
</dbReference>
<dbReference type="InterPro" id="IPR010996">
    <property type="entry name" value="HHH_MUS81"/>
</dbReference>
<dbReference type="SUPFAM" id="SSF81301">
    <property type="entry name" value="Nucleotidyltransferase"/>
    <property type="match status" value="1"/>
</dbReference>
<accession>W4LXE7</accession>
<comment type="caution">
    <text evidence="10">The sequence shown here is derived from an EMBL/GenBank/DDBJ whole genome shotgun (WGS) entry which is preliminary data.</text>
</comment>
<dbReference type="Gene3D" id="3.30.460.10">
    <property type="entry name" value="Beta Polymerase, domain 2"/>
    <property type="match status" value="1"/>
</dbReference>
<dbReference type="InterPro" id="IPR022311">
    <property type="entry name" value="PolX-like"/>
</dbReference>
<dbReference type="InterPro" id="IPR043519">
    <property type="entry name" value="NT_sf"/>
</dbReference>
<dbReference type="SMART" id="SM00481">
    <property type="entry name" value="POLIIIAc"/>
    <property type="match status" value="1"/>
</dbReference>